<dbReference type="CDD" id="cd07216">
    <property type="entry name" value="Pat17_PNPLA8_PNPLA9_like3"/>
    <property type="match status" value="1"/>
</dbReference>
<feature type="active site" description="Proton acceptor" evidence="4">
    <location>
        <position position="218"/>
    </location>
</feature>
<dbReference type="GO" id="GO:0016042">
    <property type="term" value="P:lipid catabolic process"/>
    <property type="evidence" value="ECO:0007669"/>
    <property type="project" value="UniProtKB-UniRule"/>
</dbReference>
<accession>A0A6A5XXT4</accession>
<feature type="short sequence motif" description="GXSXG" evidence="4">
    <location>
        <begin position="73"/>
        <end position="77"/>
    </location>
</feature>
<evidence type="ECO:0000259" key="5">
    <source>
        <dbReference type="PROSITE" id="PS51635"/>
    </source>
</evidence>
<dbReference type="GO" id="GO:0043531">
    <property type="term" value="F:ADP binding"/>
    <property type="evidence" value="ECO:0007669"/>
    <property type="project" value="InterPro"/>
</dbReference>
<dbReference type="PROSITE" id="PS51635">
    <property type="entry name" value="PNPLA"/>
    <property type="match status" value="1"/>
</dbReference>
<protein>
    <submittedName>
        <fullName evidence="6">Kinase subdomain-containing protein</fullName>
    </submittedName>
</protein>
<keyword evidence="6" id="KW-0418">Kinase</keyword>
<keyword evidence="6" id="KW-0808">Transferase</keyword>
<dbReference type="InterPro" id="IPR016035">
    <property type="entry name" value="Acyl_Trfase/lysoPLipase"/>
</dbReference>
<dbReference type="InterPro" id="IPR002182">
    <property type="entry name" value="NB-ARC"/>
</dbReference>
<keyword evidence="1 4" id="KW-0378">Hydrolase</keyword>
<dbReference type="GO" id="GO:0016301">
    <property type="term" value="F:kinase activity"/>
    <property type="evidence" value="ECO:0007669"/>
    <property type="project" value="UniProtKB-KW"/>
</dbReference>
<keyword evidence="2 4" id="KW-0442">Lipid degradation</keyword>
<evidence type="ECO:0000313" key="6">
    <source>
        <dbReference type="EMBL" id="KAF2017972.1"/>
    </source>
</evidence>
<dbReference type="AlphaFoldDB" id="A0A6A5XXT4"/>
<dbReference type="Pfam" id="PF00931">
    <property type="entry name" value="NB-ARC"/>
    <property type="match status" value="1"/>
</dbReference>
<dbReference type="PANTHER" id="PTHR24185:SF1">
    <property type="entry name" value="CALCIUM-INDEPENDENT PHOSPHOLIPASE A2-GAMMA"/>
    <property type="match status" value="1"/>
</dbReference>
<dbReference type="InterPro" id="IPR002641">
    <property type="entry name" value="PNPLA_dom"/>
</dbReference>
<feature type="short sequence motif" description="GXGXXG" evidence="4">
    <location>
        <begin position="28"/>
        <end position="33"/>
    </location>
</feature>
<dbReference type="PANTHER" id="PTHR24185">
    <property type="entry name" value="CALCIUM-INDEPENDENT PHOSPHOLIPASE A2-GAMMA"/>
    <property type="match status" value="1"/>
</dbReference>
<feature type="active site" description="Nucleophile" evidence="4">
    <location>
        <position position="75"/>
    </location>
</feature>
<evidence type="ECO:0000256" key="4">
    <source>
        <dbReference type="PROSITE-ProRule" id="PRU01161"/>
    </source>
</evidence>
<organism evidence="6 7">
    <name type="scientific">Aaosphaeria arxii CBS 175.79</name>
    <dbReference type="NCBI Taxonomy" id="1450172"/>
    <lineage>
        <taxon>Eukaryota</taxon>
        <taxon>Fungi</taxon>
        <taxon>Dikarya</taxon>
        <taxon>Ascomycota</taxon>
        <taxon>Pezizomycotina</taxon>
        <taxon>Dothideomycetes</taxon>
        <taxon>Pleosporomycetidae</taxon>
        <taxon>Pleosporales</taxon>
        <taxon>Pleosporales incertae sedis</taxon>
        <taxon>Aaosphaeria</taxon>
    </lineage>
</organism>
<evidence type="ECO:0000313" key="7">
    <source>
        <dbReference type="Proteomes" id="UP000799778"/>
    </source>
</evidence>
<evidence type="ECO:0000256" key="2">
    <source>
        <dbReference type="ARBA" id="ARBA00022963"/>
    </source>
</evidence>
<feature type="domain" description="PNPLA" evidence="5">
    <location>
        <begin position="24"/>
        <end position="231"/>
    </location>
</feature>
<dbReference type="OrthoDB" id="1658288at2759"/>
<gene>
    <name evidence="6" type="ORF">BU24DRAFT_368182</name>
</gene>
<keyword evidence="3 4" id="KW-0443">Lipid metabolism</keyword>
<dbReference type="SUPFAM" id="SSF52151">
    <property type="entry name" value="FabD/lysophospholipase-like"/>
    <property type="match status" value="1"/>
</dbReference>
<dbReference type="GO" id="GO:0019369">
    <property type="term" value="P:arachidonate metabolic process"/>
    <property type="evidence" value="ECO:0007669"/>
    <property type="project" value="TreeGrafter"/>
</dbReference>
<dbReference type="GO" id="GO:0047499">
    <property type="term" value="F:calcium-independent phospholipase A2 activity"/>
    <property type="evidence" value="ECO:0007669"/>
    <property type="project" value="TreeGrafter"/>
</dbReference>
<dbReference type="RefSeq" id="XP_033386311.1">
    <property type="nucleotide sequence ID" value="XM_033524366.1"/>
</dbReference>
<dbReference type="EMBL" id="ML978068">
    <property type="protein sequence ID" value="KAF2017972.1"/>
    <property type="molecule type" value="Genomic_DNA"/>
</dbReference>
<dbReference type="Pfam" id="PF01734">
    <property type="entry name" value="Patatin"/>
    <property type="match status" value="1"/>
</dbReference>
<dbReference type="GeneID" id="54281763"/>
<dbReference type="InterPro" id="IPR027417">
    <property type="entry name" value="P-loop_NTPase"/>
</dbReference>
<feature type="short sequence motif" description="DGA/G" evidence="4">
    <location>
        <begin position="218"/>
        <end position="220"/>
    </location>
</feature>
<dbReference type="GO" id="GO:0016020">
    <property type="term" value="C:membrane"/>
    <property type="evidence" value="ECO:0007669"/>
    <property type="project" value="TreeGrafter"/>
</dbReference>
<name>A0A6A5XXT4_9PLEO</name>
<evidence type="ECO:0000256" key="1">
    <source>
        <dbReference type="ARBA" id="ARBA00022801"/>
    </source>
</evidence>
<feature type="non-terminal residue" evidence="6">
    <location>
        <position position="768"/>
    </location>
</feature>
<evidence type="ECO:0000256" key="3">
    <source>
        <dbReference type="ARBA" id="ARBA00023098"/>
    </source>
</evidence>
<dbReference type="Gene3D" id="3.40.1090.10">
    <property type="entry name" value="Cytosolic phospholipase A2 catalytic domain"/>
    <property type="match status" value="1"/>
</dbReference>
<dbReference type="SUPFAM" id="SSF52540">
    <property type="entry name" value="P-loop containing nucleoside triphosphate hydrolases"/>
    <property type="match status" value="1"/>
</dbReference>
<sequence length="768" mass="85919">MAQMLAEQQGSGPNPVDETGLCLLSLDGGGVRGLSTLYILRNLMARLAYERYGDAVNKYPPVKPCEVFDLIGGTSTGGLIAIMLGRLEMTVDECIIAYRELIKDVFKARESRAGISAFGRVTSRFSSKALEIAIKRVLASREGVSEDDLFDDGKARGCRVFVCTVAKETRDISRLKSYTIPGESESLVRPTIWEAALATSAATRFFDPVKIGARSFIDGAMGANNPVDQVQNEAIQIWCPESADLKPLVKCFISVGTGNPGKKPIRDNAWKLLSETLVDIVTDTEKTAEMFDGRWIGDSTADRYFRFNVEQGLQDIGLEEYQKEGAIEAATFGYFKATRKSIEVKRCAKNLVRKQKKTPREFKSLFTVTSRTSTKKPHWVVHFEQNLKFVARDTQLNQLDKLLFANGHCPKVALVGLGGVGKTQIAIQLAYWIRVKYAELSVYWISATDMESLEQAYQKIGEKLEIPGLDEKQSNVKDLVRQRLSEGTTGPWLLIFDNADDPDMWSRKPHNTAKACCLQGYLPKSNTGRILFTTRSRKIACELARHNIVEVPEMDDQAAVGLLQRSLPNRTIEVDDPTVLQLLKELTYLPLAITQAAAFMNMYGASCSDYLKLLQEEKEEDVIAILSEDFEDEGRYSTTVNPVATTWLISFEQIKRHNPAAAEYMSFMSCLGAKNIPISLLPPAPSRKQMIEAVGTLSGYSFVTKRTDEALDIHRLVHLAMRNWLRTNGLLAECTTRAVTRVCEVFPSNDPKYRVMWRLYLPHAQHIL</sequence>
<dbReference type="GO" id="GO:0046486">
    <property type="term" value="P:glycerolipid metabolic process"/>
    <property type="evidence" value="ECO:0007669"/>
    <property type="project" value="UniProtKB-ARBA"/>
</dbReference>
<reference evidence="6" key="1">
    <citation type="journal article" date="2020" name="Stud. Mycol.">
        <title>101 Dothideomycetes genomes: a test case for predicting lifestyles and emergence of pathogens.</title>
        <authorList>
            <person name="Haridas S."/>
            <person name="Albert R."/>
            <person name="Binder M."/>
            <person name="Bloem J."/>
            <person name="Labutti K."/>
            <person name="Salamov A."/>
            <person name="Andreopoulos B."/>
            <person name="Baker S."/>
            <person name="Barry K."/>
            <person name="Bills G."/>
            <person name="Bluhm B."/>
            <person name="Cannon C."/>
            <person name="Castanera R."/>
            <person name="Culley D."/>
            <person name="Daum C."/>
            <person name="Ezra D."/>
            <person name="Gonzalez J."/>
            <person name="Henrissat B."/>
            <person name="Kuo A."/>
            <person name="Liang C."/>
            <person name="Lipzen A."/>
            <person name="Lutzoni F."/>
            <person name="Magnuson J."/>
            <person name="Mondo S."/>
            <person name="Nolan M."/>
            <person name="Ohm R."/>
            <person name="Pangilinan J."/>
            <person name="Park H.-J."/>
            <person name="Ramirez L."/>
            <person name="Alfaro M."/>
            <person name="Sun H."/>
            <person name="Tritt A."/>
            <person name="Yoshinaga Y."/>
            <person name="Zwiers L.-H."/>
            <person name="Turgeon B."/>
            <person name="Goodwin S."/>
            <person name="Spatafora J."/>
            <person name="Crous P."/>
            <person name="Grigoriev I."/>
        </authorList>
    </citation>
    <scope>NUCLEOTIDE SEQUENCE</scope>
    <source>
        <strain evidence="6">CBS 175.79</strain>
    </source>
</reference>
<dbReference type="Proteomes" id="UP000799778">
    <property type="component" value="Unassembled WGS sequence"/>
</dbReference>
<proteinExistence type="predicted"/>
<keyword evidence="7" id="KW-1185">Reference proteome</keyword>
<dbReference type="Gene3D" id="3.40.50.300">
    <property type="entry name" value="P-loop containing nucleotide triphosphate hydrolases"/>
    <property type="match status" value="1"/>
</dbReference>